<reference evidence="3 4" key="1">
    <citation type="journal article" date="2015" name="BMC Genomics">
        <title>Gene expression during zombie ant biting behavior reflects the complexity underlying fungal parasitic behavioral manipulation.</title>
        <authorList>
            <person name="de Bekker C."/>
            <person name="Ohm R.A."/>
            <person name="Loreto R.G."/>
            <person name="Sebastian A."/>
            <person name="Albert I."/>
            <person name="Merrow M."/>
            <person name="Brachmann A."/>
            <person name="Hughes D.P."/>
        </authorList>
    </citation>
    <scope>NUCLEOTIDE SEQUENCE [LARGE SCALE GENOMIC DNA]</scope>
    <source>
        <strain evidence="3 4">SC16a</strain>
    </source>
</reference>
<feature type="transmembrane region" description="Helical" evidence="2">
    <location>
        <begin position="221"/>
        <end position="243"/>
    </location>
</feature>
<protein>
    <submittedName>
        <fullName evidence="3">Uncharacterized protein</fullName>
    </submittedName>
</protein>
<keyword evidence="2" id="KW-1133">Transmembrane helix</keyword>
<feature type="compositionally biased region" description="Low complexity" evidence="1">
    <location>
        <begin position="48"/>
        <end position="63"/>
    </location>
</feature>
<evidence type="ECO:0000256" key="1">
    <source>
        <dbReference type="SAM" id="MobiDB-lite"/>
    </source>
</evidence>
<keyword evidence="4" id="KW-1185">Reference proteome</keyword>
<comment type="caution">
    <text evidence="3">The sequence shown here is derived from an EMBL/GenBank/DDBJ whole genome shotgun (WGS) entry which is preliminary data.</text>
</comment>
<evidence type="ECO:0000313" key="3">
    <source>
        <dbReference type="EMBL" id="PFH62250.1"/>
    </source>
</evidence>
<gene>
    <name evidence="3" type="ORF">XA68_14381</name>
</gene>
<name>A0A2A9PN01_OPHUN</name>
<proteinExistence type="predicted"/>
<dbReference type="Proteomes" id="UP000037136">
    <property type="component" value="Unassembled WGS sequence"/>
</dbReference>
<feature type="transmembrane region" description="Helical" evidence="2">
    <location>
        <begin position="150"/>
        <end position="168"/>
    </location>
</feature>
<keyword evidence="2" id="KW-0472">Membrane</keyword>
<accession>A0A2A9PN01</accession>
<feature type="compositionally biased region" description="Pro residues" evidence="1">
    <location>
        <begin position="20"/>
        <end position="30"/>
    </location>
</feature>
<evidence type="ECO:0000313" key="4">
    <source>
        <dbReference type="Proteomes" id="UP000037136"/>
    </source>
</evidence>
<feature type="transmembrane region" description="Helical" evidence="2">
    <location>
        <begin position="180"/>
        <end position="201"/>
    </location>
</feature>
<keyword evidence="2" id="KW-0812">Transmembrane</keyword>
<dbReference type="EMBL" id="LAZP02000035">
    <property type="protein sequence ID" value="PFH62250.1"/>
    <property type="molecule type" value="Genomic_DNA"/>
</dbReference>
<dbReference type="AlphaFoldDB" id="A0A2A9PN01"/>
<evidence type="ECO:0000256" key="2">
    <source>
        <dbReference type="SAM" id="Phobius"/>
    </source>
</evidence>
<organism evidence="3 4">
    <name type="scientific">Ophiocordyceps unilateralis</name>
    <name type="common">Zombie-ant fungus</name>
    <name type="synonym">Torrubia unilateralis</name>
    <dbReference type="NCBI Taxonomy" id="268505"/>
    <lineage>
        <taxon>Eukaryota</taxon>
        <taxon>Fungi</taxon>
        <taxon>Dikarya</taxon>
        <taxon>Ascomycota</taxon>
        <taxon>Pezizomycotina</taxon>
        <taxon>Sordariomycetes</taxon>
        <taxon>Hypocreomycetidae</taxon>
        <taxon>Hypocreales</taxon>
        <taxon>Ophiocordycipitaceae</taxon>
        <taxon>Ophiocordyceps</taxon>
    </lineage>
</organism>
<sequence>MVRNFARPTVSSAARSSPRCPSPPALGPPPKELRQRQQSHQQGKRGHQPQTQGHRQRQGQQKICQQEFGLKLHEKEDEQHEWAHHQRRQAQQKPQCQHCHCHYHYHYHYEHLEGSLQRSVAPLAVIERDSSDQRGSRFSKEALLHRRSRSFICAWLGVGCLIPSIVALNKDERALHLKKAFTVAGLFLCLVVEAAAFWTIWDERSKAREARGDRRRAIETWIHRLQPWFVALGFMAYIIASFMDAPGN</sequence>
<reference evidence="3 4" key="2">
    <citation type="journal article" date="2017" name="Sci. Rep.">
        <title>Ant-infecting Ophiocordyceps genomes reveal a high diversity of potential behavioral manipulation genes and a possible major role for enterotoxins.</title>
        <authorList>
            <person name="de Bekker C."/>
            <person name="Ohm R.A."/>
            <person name="Evans H.C."/>
            <person name="Brachmann A."/>
            <person name="Hughes D.P."/>
        </authorList>
    </citation>
    <scope>NUCLEOTIDE SEQUENCE [LARGE SCALE GENOMIC DNA]</scope>
    <source>
        <strain evidence="3 4">SC16a</strain>
    </source>
</reference>
<feature type="region of interest" description="Disordered" evidence="1">
    <location>
        <begin position="1"/>
        <end position="63"/>
    </location>
</feature>